<dbReference type="EMBL" id="VWSG01000001">
    <property type="protein sequence ID" value="KAA5538409.1"/>
    <property type="molecule type" value="Genomic_DNA"/>
</dbReference>
<dbReference type="Pfam" id="PF00005">
    <property type="entry name" value="ABC_tran"/>
    <property type="match status" value="1"/>
</dbReference>
<reference evidence="5 6" key="1">
    <citation type="submission" date="2019-09" db="EMBL/GenBank/DDBJ databases">
        <title>Genome sequence and assembly of Flavobacterium sp.</title>
        <authorList>
            <person name="Chhetri G."/>
        </authorList>
    </citation>
    <scope>NUCLEOTIDE SEQUENCE [LARGE SCALE GENOMIC DNA]</scope>
    <source>
        <strain evidence="5 6">SNL9</strain>
    </source>
</reference>
<dbReference type="Gene3D" id="3.40.50.300">
    <property type="entry name" value="P-loop containing nucleotide triphosphate hydrolases"/>
    <property type="match status" value="1"/>
</dbReference>
<feature type="domain" description="ABC transporter" evidence="4">
    <location>
        <begin position="2"/>
        <end position="234"/>
    </location>
</feature>
<dbReference type="PROSITE" id="PS50893">
    <property type="entry name" value="ABC_TRANSPORTER_2"/>
    <property type="match status" value="1"/>
</dbReference>
<dbReference type="InterPro" id="IPR027417">
    <property type="entry name" value="P-loop_NTPase"/>
</dbReference>
<dbReference type="SMART" id="SM00382">
    <property type="entry name" value="AAA"/>
    <property type="match status" value="1"/>
</dbReference>
<dbReference type="InterPro" id="IPR003593">
    <property type="entry name" value="AAA+_ATPase"/>
</dbReference>
<dbReference type="Proteomes" id="UP000325141">
    <property type="component" value="Unassembled WGS sequence"/>
</dbReference>
<dbReference type="RefSeq" id="WP_150009764.1">
    <property type="nucleotide sequence ID" value="NZ_VWSG01000001.1"/>
</dbReference>
<dbReference type="SUPFAM" id="SSF52540">
    <property type="entry name" value="P-loop containing nucleoside triphosphate hydrolases"/>
    <property type="match status" value="1"/>
</dbReference>
<gene>
    <name evidence="5" type="ORF">F0460_02070</name>
</gene>
<keyword evidence="6" id="KW-1185">Reference proteome</keyword>
<evidence type="ECO:0000256" key="3">
    <source>
        <dbReference type="ARBA" id="ARBA00022840"/>
    </source>
</evidence>
<dbReference type="GO" id="GO:0005524">
    <property type="term" value="F:ATP binding"/>
    <property type="evidence" value="ECO:0007669"/>
    <property type="project" value="UniProtKB-KW"/>
</dbReference>
<accession>A0A5M6CYN9</accession>
<evidence type="ECO:0000256" key="2">
    <source>
        <dbReference type="ARBA" id="ARBA00022741"/>
    </source>
</evidence>
<evidence type="ECO:0000259" key="4">
    <source>
        <dbReference type="PROSITE" id="PS50893"/>
    </source>
</evidence>
<evidence type="ECO:0000256" key="1">
    <source>
        <dbReference type="ARBA" id="ARBA00022448"/>
    </source>
</evidence>
<dbReference type="InterPro" id="IPR050093">
    <property type="entry name" value="ABC_SmlMolc_Importer"/>
</dbReference>
<dbReference type="InterPro" id="IPR008995">
    <property type="entry name" value="Mo/tungstate-bd_C_term_dom"/>
</dbReference>
<evidence type="ECO:0000313" key="5">
    <source>
        <dbReference type="EMBL" id="KAA5538409.1"/>
    </source>
</evidence>
<dbReference type="GO" id="GO:0016887">
    <property type="term" value="F:ATP hydrolysis activity"/>
    <property type="evidence" value="ECO:0007669"/>
    <property type="project" value="InterPro"/>
</dbReference>
<dbReference type="PANTHER" id="PTHR42781">
    <property type="entry name" value="SPERMIDINE/PUTRESCINE IMPORT ATP-BINDING PROTEIN POTA"/>
    <property type="match status" value="1"/>
</dbReference>
<dbReference type="PANTHER" id="PTHR42781:SF8">
    <property type="entry name" value="BICARBONATE TRANSPORT ATP-BINDING PROTEIN CMPC"/>
    <property type="match status" value="1"/>
</dbReference>
<dbReference type="SUPFAM" id="SSF50331">
    <property type="entry name" value="MOP-like"/>
    <property type="match status" value="1"/>
</dbReference>
<protein>
    <submittedName>
        <fullName evidence="5">ABC transporter ATP-binding protein</fullName>
    </submittedName>
</protein>
<keyword evidence="2" id="KW-0547">Nucleotide-binding</keyword>
<keyword evidence="1" id="KW-0813">Transport</keyword>
<keyword evidence="3 5" id="KW-0067">ATP-binding</keyword>
<organism evidence="5 6">
    <name type="scientific">Paenimyroides baculatum</name>
    <dbReference type="NCBI Taxonomy" id="2608000"/>
    <lineage>
        <taxon>Bacteria</taxon>
        <taxon>Pseudomonadati</taxon>
        <taxon>Bacteroidota</taxon>
        <taxon>Flavobacteriia</taxon>
        <taxon>Flavobacteriales</taxon>
        <taxon>Flavobacteriaceae</taxon>
        <taxon>Paenimyroides</taxon>
    </lineage>
</organism>
<name>A0A5M6CYN9_9FLAO</name>
<sequence>MLQVNQLSFSYNNSQVLNDVSFQLKAGNSYALIGASGSGKSTLLKLVYGLLDADSGSIFWNEKQILGPAYHLVSGMDYMKYLAQDFDLMPFVSVAENVGRFLSNFYLKEKKNRVDELLKLVDMTEFANIKAKFLSGGQMQRTALARVLALEPEFLLLDEPFSHIDPFQKRKLATQLFQYCKQKGITILFTSHTPEEALMYADGILVLQNGNLIEKDTPQNIYENTKNEYIARLTGDVNIIPASYLGLNGNGVLYVRPHELQISNDGFEVQIKHSYFTGKNYLIYAVLNDLEICFEHKTALQSNERVFISLLKQ</sequence>
<evidence type="ECO:0000313" key="6">
    <source>
        <dbReference type="Proteomes" id="UP000325141"/>
    </source>
</evidence>
<comment type="caution">
    <text evidence="5">The sequence shown here is derived from an EMBL/GenBank/DDBJ whole genome shotgun (WGS) entry which is preliminary data.</text>
</comment>
<dbReference type="InterPro" id="IPR003439">
    <property type="entry name" value="ABC_transporter-like_ATP-bd"/>
</dbReference>
<proteinExistence type="predicted"/>
<dbReference type="AlphaFoldDB" id="A0A5M6CYN9"/>